<organism evidence="1 2">
    <name type="scientific">Holotrichia oblita</name>
    <name type="common">Chafer beetle</name>
    <dbReference type="NCBI Taxonomy" id="644536"/>
    <lineage>
        <taxon>Eukaryota</taxon>
        <taxon>Metazoa</taxon>
        <taxon>Ecdysozoa</taxon>
        <taxon>Arthropoda</taxon>
        <taxon>Hexapoda</taxon>
        <taxon>Insecta</taxon>
        <taxon>Pterygota</taxon>
        <taxon>Neoptera</taxon>
        <taxon>Endopterygota</taxon>
        <taxon>Coleoptera</taxon>
        <taxon>Polyphaga</taxon>
        <taxon>Scarabaeiformia</taxon>
        <taxon>Scarabaeidae</taxon>
        <taxon>Melolonthinae</taxon>
        <taxon>Holotrichia</taxon>
    </lineage>
</organism>
<protein>
    <submittedName>
        <fullName evidence="1">Ninein</fullName>
    </submittedName>
</protein>
<evidence type="ECO:0000313" key="2">
    <source>
        <dbReference type="Proteomes" id="UP001056778"/>
    </source>
</evidence>
<accession>A0ACB9T5S0</accession>
<keyword evidence="2" id="KW-1185">Reference proteome</keyword>
<dbReference type="Proteomes" id="UP001056778">
    <property type="component" value="Chromosome 5"/>
</dbReference>
<evidence type="ECO:0000313" key="1">
    <source>
        <dbReference type="EMBL" id="KAI4462142.1"/>
    </source>
</evidence>
<sequence>MMEHRALDPYEQQLLKVFDSYDYDNKGSLDRDGLTQLCQNLQLEERGNELIKCLLSDSKHNRATFTEFKDALLALLGNIQNSRIVLKSMVHQNEKFPEIRLWL</sequence>
<proteinExistence type="predicted"/>
<comment type="caution">
    <text evidence="1">The sequence shown here is derived from an EMBL/GenBank/DDBJ whole genome shotgun (WGS) entry which is preliminary data.</text>
</comment>
<name>A0ACB9T5S0_HOLOL</name>
<dbReference type="EMBL" id="CM043019">
    <property type="protein sequence ID" value="KAI4462142.1"/>
    <property type="molecule type" value="Genomic_DNA"/>
</dbReference>
<gene>
    <name evidence="1" type="ORF">MML48_5g00020448</name>
</gene>
<reference evidence="1" key="1">
    <citation type="submission" date="2022-04" db="EMBL/GenBank/DDBJ databases">
        <title>Chromosome-scale genome assembly of Holotrichia oblita Faldermann.</title>
        <authorList>
            <person name="Rongchong L."/>
        </authorList>
    </citation>
    <scope>NUCLEOTIDE SEQUENCE</scope>
    <source>
        <strain evidence="1">81SQS9</strain>
    </source>
</reference>